<feature type="domain" description="ABC3 transporter permease C-terminal" evidence="8">
    <location>
        <begin position="267"/>
        <end position="379"/>
    </location>
</feature>
<protein>
    <submittedName>
        <fullName evidence="10">ABC transporter permease</fullName>
    </submittedName>
</protein>
<dbReference type="InterPro" id="IPR050250">
    <property type="entry name" value="Macrolide_Exporter_MacB"/>
</dbReference>
<evidence type="ECO:0000259" key="9">
    <source>
        <dbReference type="Pfam" id="PF12704"/>
    </source>
</evidence>
<proteinExistence type="inferred from homology"/>
<feature type="transmembrane region" description="Helical" evidence="7">
    <location>
        <begin position="263"/>
        <end position="287"/>
    </location>
</feature>
<feature type="domain" description="MacB-like periplasmic core" evidence="9">
    <location>
        <begin position="13"/>
        <end position="228"/>
    </location>
</feature>
<comment type="similarity">
    <text evidence="6">Belongs to the ABC-4 integral membrane protein family.</text>
</comment>
<keyword evidence="5 7" id="KW-0472">Membrane</keyword>
<evidence type="ECO:0000313" key="11">
    <source>
        <dbReference type="Proteomes" id="UP000215145"/>
    </source>
</evidence>
<sequence length="386" mass="40315">MAWSSILANKLRTVLSMLGILIGVATVISLMAMGQGSANEVNSQLQGLGTNKLSVNVTGRGSSTTLTLPQAETLGDDIGGIEGLSPTVSGSASVRYESVETESSVTVEGVTPDYEGVEDFHPQEGRFIAPLDLAAYSKVALLGVATSEELFGAGVSPIGEMILLNGIKYKVVGLLEPKGTSLGVSNDEKIIIPITTAQRMLQSEGVRTVSVNVSSADRMDAVTASLEAKLSDIFRGNTNSYRITNSEELKETAESVSKTMSTMMAGVAAISLLVGGIGIMNIMLVSVTERTREIGVRKALGARKKDVLFQFLVEAVSISSLGGLLGIAAAYGACFVMTEYGGTATGIETEVVLYSFAFSALVGVLFGIFPANKAASLKPVDALRHD</sequence>
<feature type="transmembrane region" description="Helical" evidence="7">
    <location>
        <begin position="351"/>
        <end position="369"/>
    </location>
</feature>
<dbReference type="Pfam" id="PF02687">
    <property type="entry name" value="FtsX"/>
    <property type="match status" value="1"/>
</dbReference>
<dbReference type="AlphaFoldDB" id="A0A229NZA3"/>
<evidence type="ECO:0000256" key="2">
    <source>
        <dbReference type="ARBA" id="ARBA00022475"/>
    </source>
</evidence>
<evidence type="ECO:0000259" key="8">
    <source>
        <dbReference type="Pfam" id="PF02687"/>
    </source>
</evidence>
<dbReference type="GO" id="GO:0005886">
    <property type="term" value="C:plasma membrane"/>
    <property type="evidence" value="ECO:0007669"/>
    <property type="project" value="UniProtKB-SubCell"/>
</dbReference>
<evidence type="ECO:0000256" key="5">
    <source>
        <dbReference type="ARBA" id="ARBA00023136"/>
    </source>
</evidence>
<organism evidence="10 11">
    <name type="scientific">Paenibacillus herberti</name>
    <dbReference type="NCBI Taxonomy" id="1619309"/>
    <lineage>
        <taxon>Bacteria</taxon>
        <taxon>Bacillati</taxon>
        <taxon>Bacillota</taxon>
        <taxon>Bacilli</taxon>
        <taxon>Bacillales</taxon>
        <taxon>Paenibacillaceae</taxon>
        <taxon>Paenibacillus</taxon>
    </lineage>
</organism>
<feature type="transmembrane region" description="Helical" evidence="7">
    <location>
        <begin position="307"/>
        <end position="331"/>
    </location>
</feature>
<dbReference type="EMBL" id="NMUQ01000002">
    <property type="protein sequence ID" value="OXM15084.1"/>
    <property type="molecule type" value="Genomic_DNA"/>
</dbReference>
<dbReference type="GO" id="GO:0022857">
    <property type="term" value="F:transmembrane transporter activity"/>
    <property type="evidence" value="ECO:0007669"/>
    <property type="project" value="TreeGrafter"/>
</dbReference>
<dbReference type="InterPro" id="IPR025857">
    <property type="entry name" value="MacB_PCD"/>
</dbReference>
<reference evidence="10 11" key="1">
    <citation type="submission" date="2017-07" db="EMBL/GenBank/DDBJ databases">
        <title>Paenibacillus herberti R33 genome sequencing and assembly.</title>
        <authorList>
            <person name="Su W."/>
        </authorList>
    </citation>
    <scope>NUCLEOTIDE SEQUENCE [LARGE SCALE GENOMIC DNA]</scope>
    <source>
        <strain evidence="10 11">R33</strain>
    </source>
</reference>
<dbReference type="PANTHER" id="PTHR30572:SF4">
    <property type="entry name" value="ABC TRANSPORTER PERMEASE YTRF"/>
    <property type="match status" value="1"/>
</dbReference>
<comment type="subcellular location">
    <subcellularLocation>
        <location evidence="1">Cell membrane</location>
        <topology evidence="1">Multi-pass membrane protein</topology>
    </subcellularLocation>
</comment>
<dbReference type="Pfam" id="PF12704">
    <property type="entry name" value="MacB_PCD"/>
    <property type="match status" value="1"/>
</dbReference>
<accession>A0A229NZA3</accession>
<dbReference type="PANTHER" id="PTHR30572">
    <property type="entry name" value="MEMBRANE COMPONENT OF TRANSPORTER-RELATED"/>
    <property type="match status" value="1"/>
</dbReference>
<gene>
    <name evidence="10" type="ORF">CGZ75_14415</name>
</gene>
<evidence type="ECO:0000256" key="1">
    <source>
        <dbReference type="ARBA" id="ARBA00004651"/>
    </source>
</evidence>
<keyword evidence="2" id="KW-1003">Cell membrane</keyword>
<evidence type="ECO:0000256" key="6">
    <source>
        <dbReference type="ARBA" id="ARBA00038076"/>
    </source>
</evidence>
<evidence type="ECO:0000256" key="4">
    <source>
        <dbReference type="ARBA" id="ARBA00022989"/>
    </source>
</evidence>
<evidence type="ECO:0000256" key="3">
    <source>
        <dbReference type="ARBA" id="ARBA00022692"/>
    </source>
</evidence>
<name>A0A229NZA3_9BACL</name>
<comment type="caution">
    <text evidence="10">The sequence shown here is derived from an EMBL/GenBank/DDBJ whole genome shotgun (WGS) entry which is preliminary data.</text>
</comment>
<keyword evidence="3 7" id="KW-0812">Transmembrane</keyword>
<dbReference type="OrthoDB" id="9770036at2"/>
<keyword evidence="11" id="KW-1185">Reference proteome</keyword>
<evidence type="ECO:0000256" key="7">
    <source>
        <dbReference type="SAM" id="Phobius"/>
    </source>
</evidence>
<dbReference type="Proteomes" id="UP000215145">
    <property type="component" value="Unassembled WGS sequence"/>
</dbReference>
<dbReference type="InterPro" id="IPR003838">
    <property type="entry name" value="ABC3_permease_C"/>
</dbReference>
<keyword evidence="4 7" id="KW-1133">Transmembrane helix</keyword>
<evidence type="ECO:0000313" key="10">
    <source>
        <dbReference type="EMBL" id="OXM15084.1"/>
    </source>
</evidence>